<name>A0AAV2RAJ0_MEGNR</name>
<dbReference type="AlphaFoldDB" id="A0AAV2RAJ0"/>
<dbReference type="EMBL" id="CAXKWB010018263">
    <property type="protein sequence ID" value="CAL4120561.1"/>
    <property type="molecule type" value="Genomic_DNA"/>
</dbReference>
<comment type="caution">
    <text evidence="1">The sequence shown here is derived from an EMBL/GenBank/DDBJ whole genome shotgun (WGS) entry which is preliminary data.</text>
</comment>
<feature type="non-terminal residue" evidence="1">
    <location>
        <position position="101"/>
    </location>
</feature>
<reference evidence="1 2" key="1">
    <citation type="submission" date="2024-05" db="EMBL/GenBank/DDBJ databases">
        <authorList>
            <person name="Wallberg A."/>
        </authorList>
    </citation>
    <scope>NUCLEOTIDE SEQUENCE [LARGE SCALE GENOMIC DNA]</scope>
</reference>
<accession>A0AAV2RAJ0</accession>
<evidence type="ECO:0000313" key="2">
    <source>
        <dbReference type="Proteomes" id="UP001497623"/>
    </source>
</evidence>
<organism evidence="1 2">
    <name type="scientific">Meganyctiphanes norvegica</name>
    <name type="common">Northern krill</name>
    <name type="synonym">Thysanopoda norvegica</name>
    <dbReference type="NCBI Taxonomy" id="48144"/>
    <lineage>
        <taxon>Eukaryota</taxon>
        <taxon>Metazoa</taxon>
        <taxon>Ecdysozoa</taxon>
        <taxon>Arthropoda</taxon>
        <taxon>Crustacea</taxon>
        <taxon>Multicrustacea</taxon>
        <taxon>Malacostraca</taxon>
        <taxon>Eumalacostraca</taxon>
        <taxon>Eucarida</taxon>
        <taxon>Euphausiacea</taxon>
        <taxon>Euphausiidae</taxon>
        <taxon>Meganyctiphanes</taxon>
    </lineage>
</organism>
<protein>
    <submittedName>
        <fullName evidence="1">Uncharacterized protein</fullName>
    </submittedName>
</protein>
<proteinExistence type="predicted"/>
<keyword evidence="2" id="KW-1185">Reference proteome</keyword>
<gene>
    <name evidence="1" type="ORF">MNOR_LOCUS22073</name>
</gene>
<dbReference type="Proteomes" id="UP001497623">
    <property type="component" value="Unassembled WGS sequence"/>
</dbReference>
<evidence type="ECO:0000313" key="1">
    <source>
        <dbReference type="EMBL" id="CAL4120561.1"/>
    </source>
</evidence>
<sequence length="101" mass="11155">MVSWVKGRLGMTAAAVRGLRHGRSSSSNNNRLSRCFVSGTSSSSLDRPLEWSYLHVPGKDSLMGLTLGQMVDRADHLFGDREAVVSIHEGIRKTFSQVKHE</sequence>